<dbReference type="PANTHER" id="PTHR28629:SF4">
    <property type="entry name" value="TRIOKINASE_FMN CYCLASE"/>
    <property type="match status" value="1"/>
</dbReference>
<dbReference type="PROSITE" id="PS51480">
    <property type="entry name" value="DHAL"/>
    <property type="match status" value="1"/>
</dbReference>
<dbReference type="OrthoDB" id="2139957at2759"/>
<comment type="catalytic activity">
    <reaction evidence="5">
        <text>D-glyceraldehyde + ATP = D-glyceraldehyde 3-phosphate + ADP + H(+)</text>
        <dbReference type="Rhea" id="RHEA:13941"/>
        <dbReference type="ChEBI" id="CHEBI:15378"/>
        <dbReference type="ChEBI" id="CHEBI:17378"/>
        <dbReference type="ChEBI" id="CHEBI:30616"/>
        <dbReference type="ChEBI" id="CHEBI:59776"/>
        <dbReference type="ChEBI" id="CHEBI:456216"/>
        <dbReference type="EC" id="2.7.1.28"/>
    </reaction>
</comment>
<keyword evidence="10" id="KW-1185">Reference proteome</keyword>
<dbReference type="Proteomes" id="UP000192596">
    <property type="component" value="Unassembled WGS sequence"/>
</dbReference>
<reference evidence="10" key="1">
    <citation type="submission" date="2017-03" db="EMBL/GenBank/DDBJ databases">
        <title>Genomes of endolithic fungi from Antarctica.</title>
        <authorList>
            <person name="Coleine C."/>
            <person name="Masonjones S."/>
            <person name="Stajich J.E."/>
        </authorList>
    </citation>
    <scope>NUCLEOTIDE SEQUENCE [LARGE SCALE GENOMIC DNA]</scope>
    <source>
        <strain evidence="10">CCFEE 5527</strain>
    </source>
</reference>
<dbReference type="AlphaFoldDB" id="A0A1V8SU65"/>
<evidence type="ECO:0000256" key="5">
    <source>
        <dbReference type="ARBA" id="ARBA00047974"/>
    </source>
</evidence>
<dbReference type="InParanoid" id="A0A1V8SU65"/>
<dbReference type="GO" id="GO:0050354">
    <property type="term" value="F:triokinase activity"/>
    <property type="evidence" value="ECO:0007669"/>
    <property type="project" value="UniProtKB-EC"/>
</dbReference>
<dbReference type="PANTHER" id="PTHR28629">
    <property type="entry name" value="TRIOKINASE/FMN CYCLASE"/>
    <property type="match status" value="1"/>
</dbReference>
<dbReference type="Pfam" id="PF02734">
    <property type="entry name" value="Dak2"/>
    <property type="match status" value="1"/>
</dbReference>
<keyword evidence="2" id="KW-0547">Nucleotide-binding</keyword>
<dbReference type="InterPro" id="IPR050861">
    <property type="entry name" value="Dihydroxyacetone_Kinase"/>
</dbReference>
<keyword evidence="4" id="KW-0067">ATP-binding</keyword>
<feature type="region of interest" description="Disordered" evidence="7">
    <location>
        <begin position="298"/>
        <end position="318"/>
    </location>
</feature>
<protein>
    <recommendedName>
        <fullName evidence="8">DhaL domain-containing protein</fullName>
    </recommendedName>
</protein>
<gene>
    <name evidence="9" type="ORF">B0A48_12225</name>
</gene>
<dbReference type="STRING" id="1507870.A0A1V8SU65"/>
<dbReference type="InterPro" id="IPR004007">
    <property type="entry name" value="DhaL_dom"/>
</dbReference>
<sequence length="516" mass="55762">MAVVVEQTVPFDASALDLKNPTRWTTILPLMRPSVRATKTPKNQTILIDEAQAESKSVGIAAIGNLGNFSSKLLDDKQITAIVTDQRGSGVLTAQDVDYAIKKAGLKLAHGLVVVRSGKEMHVEVHESDLVEIEVTSEVEMDHVIHLINNATDSCRASVHRTTELLKIFAKQSSTAYSRFHVEKADGNPAIVHAGGQTLGFQKAKHAIERDLKHVLKFREPQTVQVTVSVHYSDVNGLSRLENYILAKDIAEYLESKLIPYRLSHSTILDHKELARGFAVSICPLPVELLSAQPKPKAHQAAATSETSGRSTAAVASSSKMTFDDAQVRRRIQAGCQAVIDDEPRITEYDTIVGDGDCGYTLRDGAKQVLAFIQDKDLSQLPQVVGDLVLDLEVNMGGTSGALYCIFLTALAASLASEDSVPKALQSALTQLMKYTRARLADRTMMDALIPFIDTLNKSNDAEAAVAEAEKGVEGTKKMEAQLGRSAYLDESTTQGVPDPGAYGLLVLLKAMSSAA</sequence>
<evidence type="ECO:0000256" key="1">
    <source>
        <dbReference type="ARBA" id="ARBA00022679"/>
    </source>
</evidence>
<dbReference type="SMART" id="SM01120">
    <property type="entry name" value="Dak2"/>
    <property type="match status" value="1"/>
</dbReference>
<feature type="compositionally biased region" description="Polar residues" evidence="7">
    <location>
        <begin position="304"/>
        <end position="318"/>
    </location>
</feature>
<dbReference type="SUPFAM" id="SSF101473">
    <property type="entry name" value="DhaL-like"/>
    <property type="match status" value="1"/>
</dbReference>
<evidence type="ECO:0000256" key="6">
    <source>
        <dbReference type="ARBA" id="ARBA00048898"/>
    </source>
</evidence>
<dbReference type="InterPro" id="IPR036117">
    <property type="entry name" value="DhaL_dom_sf"/>
</dbReference>
<dbReference type="GO" id="GO:0005829">
    <property type="term" value="C:cytosol"/>
    <property type="evidence" value="ECO:0007669"/>
    <property type="project" value="TreeGrafter"/>
</dbReference>
<dbReference type="Gene3D" id="1.25.40.340">
    <property type="match status" value="1"/>
</dbReference>
<keyword evidence="1" id="KW-0808">Transferase</keyword>
<dbReference type="FunFam" id="1.25.40.340:FF:000001">
    <property type="entry name" value="Dihydroxyacetone kinase 1"/>
    <property type="match status" value="1"/>
</dbReference>
<feature type="domain" description="DhaL" evidence="8">
    <location>
        <begin position="326"/>
        <end position="514"/>
    </location>
</feature>
<proteinExistence type="predicted"/>
<dbReference type="GO" id="GO:0019563">
    <property type="term" value="P:glycerol catabolic process"/>
    <property type="evidence" value="ECO:0007669"/>
    <property type="project" value="TreeGrafter"/>
</dbReference>
<keyword evidence="3" id="KW-0418">Kinase</keyword>
<evidence type="ECO:0000256" key="2">
    <source>
        <dbReference type="ARBA" id="ARBA00022741"/>
    </source>
</evidence>
<organism evidence="9 10">
    <name type="scientific">Cryoendolithus antarcticus</name>
    <dbReference type="NCBI Taxonomy" id="1507870"/>
    <lineage>
        <taxon>Eukaryota</taxon>
        <taxon>Fungi</taxon>
        <taxon>Dikarya</taxon>
        <taxon>Ascomycota</taxon>
        <taxon>Pezizomycotina</taxon>
        <taxon>Dothideomycetes</taxon>
        <taxon>Dothideomycetidae</taxon>
        <taxon>Cladosporiales</taxon>
        <taxon>Cladosporiaceae</taxon>
        <taxon>Cryoendolithus</taxon>
    </lineage>
</organism>
<name>A0A1V8SU65_9PEZI</name>
<dbReference type="GO" id="GO:0004371">
    <property type="term" value="F:glycerone kinase activity"/>
    <property type="evidence" value="ECO:0007669"/>
    <property type="project" value="UniProtKB-EC"/>
</dbReference>
<evidence type="ECO:0000313" key="9">
    <source>
        <dbReference type="EMBL" id="OQO02696.1"/>
    </source>
</evidence>
<dbReference type="EMBL" id="NAJO01000027">
    <property type="protein sequence ID" value="OQO02696.1"/>
    <property type="molecule type" value="Genomic_DNA"/>
</dbReference>
<evidence type="ECO:0000256" key="3">
    <source>
        <dbReference type="ARBA" id="ARBA00022777"/>
    </source>
</evidence>
<comment type="catalytic activity">
    <reaction evidence="6">
        <text>dihydroxyacetone + ATP = dihydroxyacetone phosphate + ADP + H(+)</text>
        <dbReference type="Rhea" id="RHEA:15773"/>
        <dbReference type="ChEBI" id="CHEBI:15378"/>
        <dbReference type="ChEBI" id="CHEBI:16016"/>
        <dbReference type="ChEBI" id="CHEBI:30616"/>
        <dbReference type="ChEBI" id="CHEBI:57642"/>
        <dbReference type="ChEBI" id="CHEBI:456216"/>
        <dbReference type="EC" id="2.7.1.29"/>
    </reaction>
</comment>
<dbReference type="GO" id="GO:0005524">
    <property type="term" value="F:ATP binding"/>
    <property type="evidence" value="ECO:0007669"/>
    <property type="project" value="UniProtKB-KW"/>
</dbReference>
<evidence type="ECO:0000256" key="4">
    <source>
        <dbReference type="ARBA" id="ARBA00022840"/>
    </source>
</evidence>
<evidence type="ECO:0000313" key="10">
    <source>
        <dbReference type="Proteomes" id="UP000192596"/>
    </source>
</evidence>
<evidence type="ECO:0000256" key="7">
    <source>
        <dbReference type="SAM" id="MobiDB-lite"/>
    </source>
</evidence>
<evidence type="ECO:0000259" key="8">
    <source>
        <dbReference type="PROSITE" id="PS51480"/>
    </source>
</evidence>
<comment type="caution">
    <text evidence="9">The sequence shown here is derived from an EMBL/GenBank/DDBJ whole genome shotgun (WGS) entry which is preliminary data.</text>
</comment>
<accession>A0A1V8SU65</accession>